<dbReference type="Proteomes" id="UP000249057">
    <property type="component" value="Unassembled WGS sequence"/>
</dbReference>
<evidence type="ECO:0000313" key="1">
    <source>
        <dbReference type="EMBL" id="RAH47760.1"/>
    </source>
</evidence>
<proteinExistence type="predicted"/>
<keyword evidence="1" id="KW-0489">Methyltransferase</keyword>
<organism evidence="1 2">
    <name type="scientific">Aspergillus brunneoviolaceus CBS 621.78</name>
    <dbReference type="NCBI Taxonomy" id="1450534"/>
    <lineage>
        <taxon>Eukaryota</taxon>
        <taxon>Fungi</taxon>
        <taxon>Dikarya</taxon>
        <taxon>Ascomycota</taxon>
        <taxon>Pezizomycotina</taxon>
        <taxon>Eurotiomycetes</taxon>
        <taxon>Eurotiomycetidae</taxon>
        <taxon>Eurotiales</taxon>
        <taxon>Aspergillaceae</taxon>
        <taxon>Aspergillus</taxon>
        <taxon>Aspergillus subgen. Circumdati</taxon>
    </lineage>
</organism>
<evidence type="ECO:0000313" key="2">
    <source>
        <dbReference type="Proteomes" id="UP000249057"/>
    </source>
</evidence>
<accession>A0ACD1GEL7</accession>
<dbReference type="EMBL" id="KZ825328">
    <property type="protein sequence ID" value="RAH47760.1"/>
    <property type="molecule type" value="Genomic_DNA"/>
</dbReference>
<keyword evidence="2" id="KW-1185">Reference proteome</keyword>
<sequence>MSEKPTYVLTRDYLDNIRLNLHHYLCVELFGYHTHPQIPLNGDNLRIADLGTGTGIWLQDIARRVPASAQLDALDVSFDAVPPKAWLPANMRTIEWDVKQDPPAELVGVYDVVHIRHFTLVLLDEEVGPVLERIYKLLKPGGYLQWTEVDMGSFRVESTEPSNPTAALNRLLKISEGHDPRLRPRWVPSLPAKAAAVGFHEVHVDARDAAPDLALPLHDCNLLINAIFARKFKNQQVAQVLEELMPEVERETKLGSCWAFTRHTVIGRKPEA</sequence>
<gene>
    <name evidence="1" type="ORF">BO95DRAFT_73873</name>
</gene>
<reference evidence="1" key="1">
    <citation type="submission" date="2018-02" db="EMBL/GenBank/DDBJ databases">
        <title>The genomes of Aspergillus section Nigri reveals drivers in fungal speciation.</title>
        <authorList>
            <consortium name="DOE Joint Genome Institute"/>
            <person name="Vesth T.C."/>
            <person name="Nybo J."/>
            <person name="Theobald S."/>
            <person name="Brandl J."/>
            <person name="Frisvad J.C."/>
            <person name="Nielsen K.F."/>
            <person name="Lyhne E.K."/>
            <person name="Kogle M.E."/>
            <person name="Kuo A."/>
            <person name="Riley R."/>
            <person name="Clum A."/>
            <person name="Nolan M."/>
            <person name="Lipzen A."/>
            <person name="Salamov A."/>
            <person name="Henrissat B."/>
            <person name="Wiebenga A."/>
            <person name="De vries R.P."/>
            <person name="Grigoriev I.V."/>
            <person name="Mortensen U.H."/>
            <person name="Andersen M.R."/>
            <person name="Baker S.E."/>
        </authorList>
    </citation>
    <scope>NUCLEOTIDE SEQUENCE</scope>
    <source>
        <strain evidence="1">CBS 621.78</strain>
    </source>
</reference>
<keyword evidence="1" id="KW-0808">Transferase</keyword>
<name>A0ACD1GEL7_9EURO</name>
<protein>
    <submittedName>
        <fullName evidence="1">S-adenosyl-L-methionine-dependent methyltransferase</fullName>
    </submittedName>
</protein>